<sequence>MTSRFYSIAALAVVCVHVLFAQTPSKSANDPIQQIREIKLPASITGSFDHLAVDVKRNRLFVAAEDVRQVLIVDLKSGGVMGTIASQRPHDVIFRPETDRLYVTDGGDGSLDIYDGESYKLIKRISLEKDADALGFDPSRKLMYAVNGGGDAGKKFSLLSIVDTVKAEKVQDLQVNGDTLEAMALDAYRPRVYVNDKATNEVVVFDRYRNTEVARWPLQNCKTNVAMALDESRQRLFVGCRSGNIAVLDSNTGKQVANLPIHSSVDDLIYETATRRLYASTDGSLDIYDQVDLDHYQSRGAQPTGARARTAYLSTELNQLFVAVPKSATSTAHILVFQPTNTFPPRAVPKDVKEPVDAPAAEQIVLKELSAHPTLRRMGLHVIPPGQKTMILIANGNETRLGIHTSPGDFAAVKEGGIYGPRIEDGQFYNMKMPMFDAQHRNIGILVMEIPCTTAGNEKEAAEQADRIRAEVASQIPDLQSLFVTSSR</sequence>
<evidence type="ECO:0000256" key="1">
    <source>
        <dbReference type="SAM" id="SignalP"/>
    </source>
</evidence>
<evidence type="ECO:0000313" key="2">
    <source>
        <dbReference type="EMBL" id="SDF39775.1"/>
    </source>
</evidence>
<dbReference type="AlphaFoldDB" id="A0A1G7KRH6"/>
<dbReference type="OrthoDB" id="7510834at2"/>
<keyword evidence="1" id="KW-0732">Signal</keyword>
<name>A0A1G7KRH6_9BACT</name>
<keyword evidence="3" id="KW-1185">Reference proteome</keyword>
<reference evidence="2 3" key="1">
    <citation type="submission" date="2016-10" db="EMBL/GenBank/DDBJ databases">
        <authorList>
            <person name="de Groot N.N."/>
        </authorList>
    </citation>
    <scope>NUCLEOTIDE SEQUENCE [LARGE SCALE GENOMIC DNA]</scope>
    <source>
        <strain evidence="2 3">GAS232</strain>
    </source>
</reference>
<feature type="signal peptide" evidence="1">
    <location>
        <begin position="1"/>
        <end position="21"/>
    </location>
</feature>
<dbReference type="InterPro" id="IPR011048">
    <property type="entry name" value="Haem_d1_sf"/>
</dbReference>
<dbReference type="Proteomes" id="UP000182427">
    <property type="component" value="Chromosome I"/>
</dbReference>
<dbReference type="EMBL" id="LT629690">
    <property type="protein sequence ID" value="SDF39775.1"/>
    <property type="molecule type" value="Genomic_DNA"/>
</dbReference>
<evidence type="ECO:0000313" key="3">
    <source>
        <dbReference type="Proteomes" id="UP000182427"/>
    </source>
</evidence>
<feature type="chain" id="PRO_5009241744" description="DNA-binding beta-propeller fold protein YncE" evidence="1">
    <location>
        <begin position="22"/>
        <end position="488"/>
    </location>
</feature>
<dbReference type="SUPFAM" id="SSF51004">
    <property type="entry name" value="C-terminal (heme d1) domain of cytochrome cd1-nitrite reductase"/>
    <property type="match status" value="1"/>
</dbReference>
<protein>
    <recommendedName>
        <fullName evidence="4">DNA-binding beta-propeller fold protein YncE</fullName>
    </recommendedName>
</protein>
<organism evidence="2 3">
    <name type="scientific">Terriglobus roseus</name>
    <dbReference type="NCBI Taxonomy" id="392734"/>
    <lineage>
        <taxon>Bacteria</taxon>
        <taxon>Pseudomonadati</taxon>
        <taxon>Acidobacteriota</taxon>
        <taxon>Terriglobia</taxon>
        <taxon>Terriglobales</taxon>
        <taxon>Acidobacteriaceae</taxon>
        <taxon>Terriglobus</taxon>
    </lineage>
</organism>
<dbReference type="InterPro" id="IPR051200">
    <property type="entry name" value="Host-pathogen_enzymatic-act"/>
</dbReference>
<dbReference type="PANTHER" id="PTHR47197">
    <property type="entry name" value="PROTEIN NIRF"/>
    <property type="match status" value="1"/>
</dbReference>
<dbReference type="InterPro" id="IPR015943">
    <property type="entry name" value="WD40/YVTN_repeat-like_dom_sf"/>
</dbReference>
<dbReference type="Gene3D" id="2.130.10.10">
    <property type="entry name" value="YVTN repeat-like/Quinoprotein amine dehydrogenase"/>
    <property type="match status" value="2"/>
</dbReference>
<accession>A0A1G7KRH6</accession>
<dbReference type="PANTHER" id="PTHR47197:SF3">
    <property type="entry name" value="DIHYDRO-HEME D1 DEHYDROGENASE"/>
    <property type="match status" value="1"/>
</dbReference>
<gene>
    <name evidence="2" type="ORF">SAMN05444167_2279</name>
</gene>
<evidence type="ECO:0008006" key="4">
    <source>
        <dbReference type="Google" id="ProtNLM"/>
    </source>
</evidence>
<proteinExistence type="predicted"/>
<dbReference type="RefSeq" id="WP_083345245.1">
    <property type="nucleotide sequence ID" value="NZ_LT629690.1"/>
</dbReference>